<dbReference type="KEGG" id="cthi:THC_0697"/>
<reference evidence="10 11" key="1">
    <citation type="journal article" date="2016" name="Int. J. Syst. Evol. Microbiol.">
        <title>Caldimicrobium thiodismutans sp. nov., a sulfur-disproportionating bacterium isolated from a hot spring, and emended description of the genus Caldimicrobium.</title>
        <authorList>
            <person name="Kojima H."/>
            <person name="Umezawa K."/>
            <person name="Fukui M."/>
        </authorList>
    </citation>
    <scope>NUCLEOTIDE SEQUENCE [LARGE SCALE GENOMIC DNA]</scope>
    <source>
        <strain evidence="10 11">TF1</strain>
    </source>
</reference>
<keyword evidence="11" id="KW-1185">Reference proteome</keyword>
<evidence type="ECO:0000313" key="10">
    <source>
        <dbReference type="EMBL" id="BAU23089.1"/>
    </source>
</evidence>
<dbReference type="AlphaFoldDB" id="A0A0U5AQF9"/>
<feature type="transmembrane region" description="Helical" evidence="7">
    <location>
        <begin position="369"/>
        <end position="389"/>
    </location>
</feature>
<evidence type="ECO:0000256" key="6">
    <source>
        <dbReference type="ARBA" id="ARBA00038076"/>
    </source>
</evidence>
<evidence type="ECO:0000313" key="11">
    <source>
        <dbReference type="Proteomes" id="UP000068196"/>
    </source>
</evidence>
<dbReference type="InterPro" id="IPR025857">
    <property type="entry name" value="MacB_PCD"/>
</dbReference>
<gene>
    <name evidence="10" type="ORF">THC_0697</name>
</gene>
<keyword evidence="4 7" id="KW-1133">Transmembrane helix</keyword>
<accession>A0A0U5AQF9</accession>
<feature type="transmembrane region" description="Helical" evidence="7">
    <location>
        <begin position="324"/>
        <end position="357"/>
    </location>
</feature>
<evidence type="ECO:0000256" key="5">
    <source>
        <dbReference type="ARBA" id="ARBA00023136"/>
    </source>
</evidence>
<proteinExistence type="inferred from homology"/>
<feature type="transmembrane region" description="Helical" evidence="7">
    <location>
        <begin position="20"/>
        <end position="40"/>
    </location>
</feature>
<feature type="domain" description="ABC3 transporter permease C-terminal" evidence="8">
    <location>
        <begin position="284"/>
        <end position="396"/>
    </location>
</feature>
<feature type="transmembrane region" description="Helical" evidence="7">
    <location>
        <begin position="284"/>
        <end position="304"/>
    </location>
</feature>
<evidence type="ECO:0000256" key="7">
    <source>
        <dbReference type="SAM" id="Phobius"/>
    </source>
</evidence>
<evidence type="ECO:0000256" key="2">
    <source>
        <dbReference type="ARBA" id="ARBA00022475"/>
    </source>
</evidence>
<dbReference type="GO" id="GO:0005886">
    <property type="term" value="C:plasma membrane"/>
    <property type="evidence" value="ECO:0007669"/>
    <property type="project" value="UniProtKB-SubCell"/>
</dbReference>
<dbReference type="InterPro" id="IPR003838">
    <property type="entry name" value="ABC3_permease_C"/>
</dbReference>
<dbReference type="PANTHER" id="PTHR30572">
    <property type="entry name" value="MEMBRANE COMPONENT OF TRANSPORTER-RELATED"/>
    <property type="match status" value="1"/>
</dbReference>
<dbReference type="Proteomes" id="UP000068196">
    <property type="component" value="Chromosome"/>
</dbReference>
<protein>
    <recommendedName>
        <fullName evidence="12">ABC transporter permease</fullName>
    </recommendedName>
</protein>
<evidence type="ECO:0000256" key="4">
    <source>
        <dbReference type="ARBA" id="ARBA00022989"/>
    </source>
</evidence>
<comment type="subcellular location">
    <subcellularLocation>
        <location evidence="1">Cell membrane</location>
        <topology evidence="1">Multi-pass membrane protein</topology>
    </subcellularLocation>
</comment>
<dbReference type="RefSeq" id="WP_068513376.1">
    <property type="nucleotide sequence ID" value="NZ_AP014945.1"/>
</dbReference>
<dbReference type="EMBL" id="AP014945">
    <property type="protein sequence ID" value="BAU23089.1"/>
    <property type="molecule type" value="Genomic_DNA"/>
</dbReference>
<keyword evidence="3 7" id="KW-0812">Transmembrane</keyword>
<dbReference type="STRING" id="1653476.THC_0697"/>
<reference evidence="11" key="2">
    <citation type="journal article" date="2016" name="Int. J. Syst. Evol. Microbiol.">
        <title>Caldimicrobium thiodismutans sp. nov., a sulfur-disproportionating bacterium isolated from a hot spring.</title>
        <authorList>
            <person name="Kojima H."/>
            <person name="Umezawa K."/>
            <person name="Fukui M."/>
        </authorList>
    </citation>
    <scope>NUCLEOTIDE SEQUENCE [LARGE SCALE GENOMIC DNA]</scope>
    <source>
        <strain evidence="11">TF1</strain>
    </source>
</reference>
<dbReference type="Pfam" id="PF02687">
    <property type="entry name" value="FtsX"/>
    <property type="match status" value="1"/>
</dbReference>
<dbReference type="InterPro" id="IPR050250">
    <property type="entry name" value="Macrolide_Exporter_MacB"/>
</dbReference>
<evidence type="ECO:0000256" key="1">
    <source>
        <dbReference type="ARBA" id="ARBA00004651"/>
    </source>
</evidence>
<comment type="similarity">
    <text evidence="6">Belongs to the ABC-4 integral membrane protein family.</text>
</comment>
<dbReference type="PANTHER" id="PTHR30572:SF4">
    <property type="entry name" value="ABC TRANSPORTER PERMEASE YTRF"/>
    <property type="match status" value="1"/>
</dbReference>
<evidence type="ECO:0000259" key="9">
    <source>
        <dbReference type="Pfam" id="PF12704"/>
    </source>
</evidence>
<evidence type="ECO:0000256" key="3">
    <source>
        <dbReference type="ARBA" id="ARBA00022692"/>
    </source>
</evidence>
<sequence>MNNLKLRLIFGGIFHKKLRLFLSVLGIIIGVSALFLMNTFGEAAKIKTLREIETFGPEILMVIPGQVRVTAGRAIQTEQTVTLKPDDAEALRRLSEVRLVSPVSTSSALIRFQEKNLTTVINGVNEEYLKIRKFNLSEGRNFLKTEVSGYKKVAILGNKIKRELFGIDSAENKVILINKLPFRVIGVLEPIGIDASNQDQDDQILVPVTTAMSSLFNVDYLTGIYISVSSEKQVPLIEKQIETLLIKRHRVLPKNKDFNIVKAEDILKFRTEASALFTSLVQSISLLCLLVGSLGVTAIMLLTVNERRKEIGLRLAIGASKKGILLQFLLESVFISLSGGFIGLFIGLVLSLIFLPLLKYPLVMPLKPILISTLLTLIFGLLSGVYPAYKASQIDPATLLKGL</sequence>
<evidence type="ECO:0000259" key="8">
    <source>
        <dbReference type="Pfam" id="PF02687"/>
    </source>
</evidence>
<dbReference type="OrthoDB" id="9770099at2"/>
<dbReference type="Pfam" id="PF12704">
    <property type="entry name" value="MacB_PCD"/>
    <property type="match status" value="1"/>
</dbReference>
<organism evidence="10 11">
    <name type="scientific">Caldimicrobium thiodismutans</name>
    <dbReference type="NCBI Taxonomy" id="1653476"/>
    <lineage>
        <taxon>Bacteria</taxon>
        <taxon>Pseudomonadati</taxon>
        <taxon>Thermodesulfobacteriota</taxon>
        <taxon>Thermodesulfobacteria</taxon>
        <taxon>Thermodesulfobacteriales</taxon>
        <taxon>Thermodesulfobacteriaceae</taxon>
        <taxon>Caldimicrobium</taxon>
    </lineage>
</organism>
<name>A0A0U5AQF9_9BACT</name>
<dbReference type="GO" id="GO:0022857">
    <property type="term" value="F:transmembrane transporter activity"/>
    <property type="evidence" value="ECO:0007669"/>
    <property type="project" value="TreeGrafter"/>
</dbReference>
<keyword evidence="2" id="KW-1003">Cell membrane</keyword>
<feature type="domain" description="MacB-like periplasmic core" evidence="9">
    <location>
        <begin position="21"/>
        <end position="243"/>
    </location>
</feature>
<keyword evidence="5 7" id="KW-0472">Membrane</keyword>
<evidence type="ECO:0008006" key="12">
    <source>
        <dbReference type="Google" id="ProtNLM"/>
    </source>
</evidence>